<dbReference type="InterPro" id="IPR002213">
    <property type="entry name" value="UDP_glucos_trans"/>
</dbReference>
<evidence type="ECO:0000313" key="2">
    <source>
        <dbReference type="EMBL" id="WFP26568.1"/>
    </source>
</evidence>
<dbReference type="GO" id="GO:0008194">
    <property type="term" value="F:UDP-glycosyltransferase activity"/>
    <property type="evidence" value="ECO:0007669"/>
    <property type="project" value="InterPro"/>
</dbReference>
<dbReference type="CDD" id="cd03784">
    <property type="entry name" value="GT1_Gtf-like"/>
    <property type="match status" value="1"/>
</dbReference>
<dbReference type="SUPFAM" id="SSF53756">
    <property type="entry name" value="UDP-Glycosyltransferase/glycogen phosphorylase"/>
    <property type="match status" value="1"/>
</dbReference>
<dbReference type="FunFam" id="3.40.50.2000:FF:000009">
    <property type="entry name" value="Sterol 3-beta-glucosyltransferase UGT80A2"/>
    <property type="match status" value="1"/>
</dbReference>
<accession>A0AAX3TCB3</accession>
<dbReference type="InterPro" id="IPR050426">
    <property type="entry name" value="Glycosyltransferase_28"/>
</dbReference>
<name>A0AAX3TCB3_9ACTN</name>
<dbReference type="Gene3D" id="3.40.50.2000">
    <property type="entry name" value="Glycogen Phosphorylase B"/>
    <property type="match status" value="2"/>
</dbReference>
<dbReference type="AlphaFoldDB" id="A0AAX3TCB3"/>
<dbReference type="InterPro" id="IPR010610">
    <property type="entry name" value="EryCIII-like_C"/>
</dbReference>
<dbReference type="GO" id="GO:0017000">
    <property type="term" value="P:antibiotic biosynthetic process"/>
    <property type="evidence" value="ECO:0007669"/>
    <property type="project" value="UniProtKB-ARBA"/>
</dbReference>
<gene>
    <name evidence="2" type="ORF">P9A14_08775</name>
</gene>
<dbReference type="Pfam" id="PF06722">
    <property type="entry name" value="EryCIII-like_C"/>
    <property type="match status" value="1"/>
</dbReference>
<sequence>MTPAHIAIVLYGSRGDIQPGICLALELQVRGHRVSALVPPNLAGLARATGVRDVHEIGLDSGTAWSSEDARSARNSRNPLARMAFALRTVRGGFDALDAALERLFIAGTAPLRDTDLLVVAPLCQDRGLAVAEHLGIPLTVLRYGPMSENGLLGAVPGLTDRWSPEWKRRSWRLADRLTWAATGWNENRFRRRLGLDRARRPLPVRLNASGIPQIQAYDAEMVPGLAAEWDDRKPVVGFFDLPAGSRAGISEIDAGATDLGRWLAAGEAPLFVTFGSMPILDPEALIARWRTAARAQGVRCLIAMGDPTGVDPDDPDVFYVAGVDHASVLPRCAAAVHHGGAGTTAASLRAGLPTLVCAVTADQPFWGERVRALGVGAAVRLSSFTDDDARAGLAVLFDDGTRSAAAALARRMTPADKAVAAAADICEARLT</sequence>
<reference evidence="2" key="1">
    <citation type="submission" date="2023-04" db="EMBL/GenBank/DDBJ databases">
        <title>Complete genome sequence of a phthalic acid esters degrading bacterial strain.</title>
        <authorList>
            <person name="Weng L."/>
            <person name="Jia Y."/>
            <person name="Ren L."/>
        </authorList>
    </citation>
    <scope>NUCLEOTIDE SEQUENCE</scope>
    <source>
        <strain evidence="2">RL-LY01</strain>
    </source>
</reference>
<dbReference type="EMBL" id="CP121270">
    <property type="protein sequence ID" value="WFP26568.1"/>
    <property type="molecule type" value="Genomic_DNA"/>
</dbReference>
<evidence type="ECO:0000259" key="1">
    <source>
        <dbReference type="Pfam" id="PF06722"/>
    </source>
</evidence>
<dbReference type="Proteomes" id="UP001213504">
    <property type="component" value="Chromosome"/>
</dbReference>
<dbReference type="PANTHER" id="PTHR48050:SF13">
    <property type="entry name" value="STEROL 3-BETA-GLUCOSYLTRANSFERASE UGT80A2"/>
    <property type="match status" value="1"/>
</dbReference>
<feature type="domain" description="Erythromycin biosynthesis protein CIII-like C-terminal" evidence="1">
    <location>
        <begin position="318"/>
        <end position="413"/>
    </location>
</feature>
<dbReference type="RefSeq" id="WP_165630236.1">
    <property type="nucleotide sequence ID" value="NZ_CP121270.1"/>
</dbReference>
<protein>
    <submittedName>
        <fullName evidence="2">Glycosyltransferase</fullName>
    </submittedName>
</protein>
<dbReference type="PANTHER" id="PTHR48050">
    <property type="entry name" value="STEROL 3-BETA-GLUCOSYLTRANSFERASE"/>
    <property type="match status" value="1"/>
</dbReference>
<dbReference type="GO" id="GO:0016758">
    <property type="term" value="F:hexosyltransferase activity"/>
    <property type="evidence" value="ECO:0007669"/>
    <property type="project" value="UniProtKB-ARBA"/>
</dbReference>
<organism evidence="2 3">
    <name type="scientific">Gordonia hongkongensis</name>
    <dbReference type="NCBI Taxonomy" id="1701090"/>
    <lineage>
        <taxon>Bacteria</taxon>
        <taxon>Bacillati</taxon>
        <taxon>Actinomycetota</taxon>
        <taxon>Actinomycetes</taxon>
        <taxon>Mycobacteriales</taxon>
        <taxon>Gordoniaceae</taxon>
        <taxon>Gordonia</taxon>
    </lineage>
</organism>
<evidence type="ECO:0000313" key="3">
    <source>
        <dbReference type="Proteomes" id="UP001213504"/>
    </source>
</evidence>
<proteinExistence type="predicted"/>